<dbReference type="EMBL" id="FNTI01000001">
    <property type="protein sequence ID" value="SED41958.1"/>
    <property type="molecule type" value="Genomic_DNA"/>
</dbReference>
<keyword evidence="2 6" id="KW-0255">Endonuclease</keyword>
<evidence type="ECO:0000256" key="4">
    <source>
        <dbReference type="ARBA" id="ARBA00022801"/>
    </source>
</evidence>
<keyword evidence="5 6" id="KW-0234">DNA repair</keyword>
<dbReference type="AlphaFoldDB" id="A0A1H5AJ68"/>
<dbReference type="InterPro" id="IPR004603">
    <property type="entry name" value="DNA_mismatch_endonuc_vsr"/>
</dbReference>
<organism evidence="7 8">
    <name type="scientific">Bradyrhizobium lablabi</name>
    <dbReference type="NCBI Taxonomy" id="722472"/>
    <lineage>
        <taxon>Bacteria</taxon>
        <taxon>Pseudomonadati</taxon>
        <taxon>Pseudomonadota</taxon>
        <taxon>Alphaproteobacteria</taxon>
        <taxon>Hyphomicrobiales</taxon>
        <taxon>Nitrobacteraceae</taxon>
        <taxon>Bradyrhizobium</taxon>
    </lineage>
</organism>
<protein>
    <recommendedName>
        <fullName evidence="6">Very short patch repair endonuclease</fullName>
        <ecNumber evidence="6">3.1.-.-</ecNumber>
    </recommendedName>
</protein>
<dbReference type="GO" id="GO:0004519">
    <property type="term" value="F:endonuclease activity"/>
    <property type="evidence" value="ECO:0007669"/>
    <property type="project" value="UniProtKB-KW"/>
</dbReference>
<evidence type="ECO:0000256" key="3">
    <source>
        <dbReference type="ARBA" id="ARBA00022763"/>
    </source>
</evidence>
<evidence type="ECO:0000256" key="2">
    <source>
        <dbReference type="ARBA" id="ARBA00022759"/>
    </source>
</evidence>
<dbReference type="GO" id="GO:0006298">
    <property type="term" value="P:mismatch repair"/>
    <property type="evidence" value="ECO:0007669"/>
    <property type="project" value="UniProtKB-UniRule"/>
</dbReference>
<evidence type="ECO:0000256" key="6">
    <source>
        <dbReference type="PIRNR" id="PIRNR018267"/>
    </source>
</evidence>
<dbReference type="Pfam" id="PF03852">
    <property type="entry name" value="Vsr"/>
    <property type="match status" value="1"/>
</dbReference>
<comment type="function">
    <text evidence="6">May nick specific sequences that contain T:G mispairs resulting from m5C-deamination.</text>
</comment>
<keyword evidence="3 6" id="KW-0227">DNA damage</keyword>
<dbReference type="GO" id="GO:0016787">
    <property type="term" value="F:hydrolase activity"/>
    <property type="evidence" value="ECO:0007669"/>
    <property type="project" value="UniProtKB-KW"/>
</dbReference>
<sequence>MTDRLTPDRRSALMAKVRSQHTGPERAVRAISHRLGYRFRLHKKELPGTPDLVFPRLRSVILVHGCFWHRHSNCRKASMPKTRIEFWKAKFERNVSRDIAVRLALKKQGWRVLTVWECQLKKPTLVEKRVQKFLSACDQRKTVKSVR</sequence>
<dbReference type="NCBIfam" id="TIGR00632">
    <property type="entry name" value="vsr"/>
    <property type="match status" value="1"/>
</dbReference>
<keyword evidence="4 6" id="KW-0378">Hydrolase</keyword>
<dbReference type="PIRSF" id="PIRSF018267">
    <property type="entry name" value="VSR_endonuc"/>
    <property type="match status" value="1"/>
</dbReference>
<evidence type="ECO:0000256" key="5">
    <source>
        <dbReference type="ARBA" id="ARBA00023204"/>
    </source>
</evidence>
<dbReference type="SUPFAM" id="SSF52980">
    <property type="entry name" value="Restriction endonuclease-like"/>
    <property type="match status" value="1"/>
</dbReference>
<dbReference type="Gene3D" id="3.40.960.10">
    <property type="entry name" value="VSR Endonuclease"/>
    <property type="match status" value="1"/>
</dbReference>
<dbReference type="EC" id="3.1.-.-" evidence="6"/>
<evidence type="ECO:0000256" key="1">
    <source>
        <dbReference type="ARBA" id="ARBA00022722"/>
    </source>
</evidence>
<keyword evidence="1 6" id="KW-0540">Nuclease</keyword>
<reference evidence="7 8" key="1">
    <citation type="submission" date="2016-10" db="EMBL/GenBank/DDBJ databases">
        <authorList>
            <person name="de Groot N.N."/>
        </authorList>
    </citation>
    <scope>NUCLEOTIDE SEQUENCE [LARGE SCALE GENOMIC DNA]</scope>
    <source>
        <strain evidence="7 8">GAS522</strain>
    </source>
</reference>
<dbReference type="CDD" id="cd00221">
    <property type="entry name" value="Vsr"/>
    <property type="match status" value="1"/>
</dbReference>
<proteinExistence type="inferred from homology"/>
<dbReference type="RefSeq" id="WP_074822555.1">
    <property type="nucleotide sequence ID" value="NZ_FNTI01000001.1"/>
</dbReference>
<name>A0A1H5AJ68_9BRAD</name>
<dbReference type="Proteomes" id="UP000183208">
    <property type="component" value="Unassembled WGS sequence"/>
</dbReference>
<comment type="similarity">
    <text evidence="6">Belongs to the vsr family.</text>
</comment>
<dbReference type="OrthoDB" id="9801520at2"/>
<evidence type="ECO:0000313" key="8">
    <source>
        <dbReference type="Proteomes" id="UP000183208"/>
    </source>
</evidence>
<gene>
    <name evidence="7" type="ORF">SAMN05444171_4058</name>
</gene>
<dbReference type="InterPro" id="IPR011335">
    <property type="entry name" value="Restrct_endonuc-II-like"/>
</dbReference>
<evidence type="ECO:0000313" key="7">
    <source>
        <dbReference type="EMBL" id="SED41958.1"/>
    </source>
</evidence>
<accession>A0A1H5AJ68</accession>